<keyword evidence="2" id="KW-1185">Reference proteome</keyword>
<reference evidence="1 2" key="1">
    <citation type="submission" date="2020-08" db="EMBL/GenBank/DDBJ databases">
        <title>Genomic Encyclopedia of Type Strains, Phase IV (KMG-IV): sequencing the most valuable type-strain genomes for metagenomic binning, comparative biology and taxonomic classification.</title>
        <authorList>
            <person name="Goeker M."/>
        </authorList>
    </citation>
    <scope>NUCLEOTIDE SEQUENCE [LARGE SCALE GENOMIC DNA]</scope>
    <source>
        <strain evidence="1 2">DSM 17075</strain>
    </source>
</reference>
<comment type="caution">
    <text evidence="1">The sequence shown here is derived from an EMBL/GenBank/DDBJ whole genome shotgun (WGS) entry which is preliminary data.</text>
</comment>
<evidence type="ECO:0000313" key="2">
    <source>
        <dbReference type="Proteomes" id="UP000559598"/>
    </source>
</evidence>
<proteinExistence type="predicted"/>
<dbReference type="RefSeq" id="WP_183183513.1">
    <property type="nucleotide sequence ID" value="NZ_BMNP01000014.1"/>
</dbReference>
<protein>
    <submittedName>
        <fullName evidence="1">Uncharacterized protein</fullName>
    </submittedName>
</protein>
<evidence type="ECO:0000313" key="1">
    <source>
        <dbReference type="EMBL" id="MBB4073129.1"/>
    </source>
</evidence>
<gene>
    <name evidence="1" type="ORF">GGR02_000890</name>
</gene>
<dbReference type="Proteomes" id="UP000559598">
    <property type="component" value="Unassembled WGS sequence"/>
</dbReference>
<dbReference type="EMBL" id="JACIDE010000005">
    <property type="protein sequence ID" value="MBB4073129.1"/>
    <property type="molecule type" value="Genomic_DNA"/>
</dbReference>
<sequence length="96" mass="11379">MDKLLSDNEWKISLFPTEKFSTVSIAVYFYNELLCSEKFEENTLFFYWFGALKKKILKERNVKNNYGFKRFDEERNKRAHLIRASVGKKGVDVGGR</sequence>
<dbReference type="AlphaFoldDB" id="A0A840DUD5"/>
<organism evidence="1 2">
    <name type="scientific">Anoxybacteroides voinovskiense</name>
    <dbReference type="NCBI Taxonomy" id="230470"/>
    <lineage>
        <taxon>Bacteria</taxon>
        <taxon>Bacillati</taxon>
        <taxon>Bacillota</taxon>
        <taxon>Bacilli</taxon>
        <taxon>Bacillales</taxon>
        <taxon>Anoxybacillaceae</taxon>
        <taxon>Anoxybacteroides</taxon>
    </lineage>
</organism>
<name>A0A840DUD5_9BACL</name>
<accession>A0A840DUD5</accession>